<sequence length="428" mass="48786">MTVTEPPGWWKPKPAAHHTILPPEIWLSIFHLATTVPQALDTDFRDPFELPSPSSSKQVGRSVYDSLVTKRYLVRVCKDWYQLASRFLYREVVIGRGRTLVSLRSTLLESQRRAEEALAGGDEVRSLGWYTLRFELATRTCTSLEDMSPLSELLELIDIFRCLPNLQILIVIPAERYYPPWPVSVLSSLGSHCGQSLRVIRWCRHPCPSASEWTRLLRTTPNLRVLRFPTYHDHIQIGGLKLGTALPQLASIERSSRTQHFLQTTSTDRIFPSLQHLSISASRPPMFLLTPYGSQLTCVTITALRDDRALHRITDSCPNLHKMVICLQVPDRLPGHLPNITHLGLRFDMMNVSKHTAEGVFLGLTTMDAPNLEVLRFLDRVLLDRVRERQPKVFNWAVELLSECRYRIEDCNGVAIDPRFGEDALGHV</sequence>
<dbReference type="OrthoDB" id="3256525at2759"/>
<dbReference type="EMBL" id="KL197714">
    <property type="protein sequence ID" value="KDQ60207.1"/>
    <property type="molecule type" value="Genomic_DNA"/>
</dbReference>
<organism evidence="1 2">
    <name type="scientific">Jaapia argillacea MUCL 33604</name>
    <dbReference type="NCBI Taxonomy" id="933084"/>
    <lineage>
        <taxon>Eukaryota</taxon>
        <taxon>Fungi</taxon>
        <taxon>Dikarya</taxon>
        <taxon>Basidiomycota</taxon>
        <taxon>Agaricomycotina</taxon>
        <taxon>Agaricomycetes</taxon>
        <taxon>Agaricomycetidae</taxon>
        <taxon>Jaapiales</taxon>
        <taxon>Jaapiaceae</taxon>
        <taxon>Jaapia</taxon>
    </lineage>
</organism>
<dbReference type="InterPro" id="IPR032675">
    <property type="entry name" value="LRR_dom_sf"/>
</dbReference>
<evidence type="ECO:0000313" key="2">
    <source>
        <dbReference type="Proteomes" id="UP000027265"/>
    </source>
</evidence>
<dbReference type="InParanoid" id="A0A067Q9L7"/>
<evidence type="ECO:0000313" key="1">
    <source>
        <dbReference type="EMBL" id="KDQ60207.1"/>
    </source>
</evidence>
<dbReference type="AlphaFoldDB" id="A0A067Q9L7"/>
<name>A0A067Q9L7_9AGAM</name>
<proteinExistence type="predicted"/>
<dbReference type="Gene3D" id="3.80.10.10">
    <property type="entry name" value="Ribonuclease Inhibitor"/>
    <property type="match status" value="1"/>
</dbReference>
<reference evidence="2" key="1">
    <citation type="journal article" date="2014" name="Proc. Natl. Acad. Sci. U.S.A.">
        <title>Extensive sampling of basidiomycete genomes demonstrates inadequacy of the white-rot/brown-rot paradigm for wood decay fungi.</title>
        <authorList>
            <person name="Riley R."/>
            <person name="Salamov A.A."/>
            <person name="Brown D.W."/>
            <person name="Nagy L.G."/>
            <person name="Floudas D."/>
            <person name="Held B.W."/>
            <person name="Levasseur A."/>
            <person name="Lombard V."/>
            <person name="Morin E."/>
            <person name="Otillar R."/>
            <person name="Lindquist E.A."/>
            <person name="Sun H."/>
            <person name="LaButti K.M."/>
            <person name="Schmutz J."/>
            <person name="Jabbour D."/>
            <person name="Luo H."/>
            <person name="Baker S.E."/>
            <person name="Pisabarro A.G."/>
            <person name="Walton J.D."/>
            <person name="Blanchette R.A."/>
            <person name="Henrissat B."/>
            <person name="Martin F."/>
            <person name="Cullen D."/>
            <person name="Hibbett D.S."/>
            <person name="Grigoriev I.V."/>
        </authorList>
    </citation>
    <scope>NUCLEOTIDE SEQUENCE [LARGE SCALE GENOMIC DNA]</scope>
    <source>
        <strain evidence="2">MUCL 33604</strain>
    </source>
</reference>
<protein>
    <submittedName>
        <fullName evidence="1">Uncharacterized protein</fullName>
    </submittedName>
</protein>
<gene>
    <name evidence="1" type="ORF">JAAARDRAFT_32581</name>
</gene>
<dbReference type="Proteomes" id="UP000027265">
    <property type="component" value="Unassembled WGS sequence"/>
</dbReference>
<accession>A0A067Q9L7</accession>
<dbReference type="HOGENOM" id="CLU_052689_1_0_1"/>
<keyword evidence="2" id="KW-1185">Reference proteome</keyword>